<reference evidence="4 5" key="1">
    <citation type="submission" date="2022-07" db="EMBL/GenBank/DDBJ databases">
        <title>Fecal culturing of patients with breast cancer.</title>
        <authorList>
            <person name="Teng N.M.Y."/>
            <person name="Kiu R."/>
            <person name="Evans R."/>
            <person name="Baker D.J."/>
            <person name="Zenner C."/>
            <person name="Robinson S.D."/>
            <person name="Hall L.J."/>
        </authorList>
    </citation>
    <scope>NUCLEOTIDE SEQUENCE [LARGE SCALE GENOMIC DNA]</scope>
    <source>
        <strain evidence="4 5">LH1063</strain>
    </source>
</reference>
<dbReference type="EMBL" id="JANDHW010000009">
    <property type="protein sequence ID" value="MCP9612443.1"/>
    <property type="molecule type" value="Genomic_DNA"/>
</dbReference>
<accession>A0ABT1ML74</accession>
<dbReference type="Gene3D" id="3.60.60.10">
    <property type="entry name" value="Penicillin V Acylase, Chain A"/>
    <property type="match status" value="1"/>
</dbReference>
<dbReference type="PANTHER" id="PTHR35527:SF2">
    <property type="entry name" value="HYDROLASE"/>
    <property type="match status" value="1"/>
</dbReference>
<evidence type="ECO:0000313" key="5">
    <source>
        <dbReference type="Proteomes" id="UP001205603"/>
    </source>
</evidence>
<feature type="domain" description="Choloylglycine hydrolase/NAAA C-terminal" evidence="3">
    <location>
        <begin position="21"/>
        <end position="331"/>
    </location>
</feature>
<dbReference type="InterPro" id="IPR052193">
    <property type="entry name" value="Peptidase_C59"/>
</dbReference>
<proteinExistence type="inferred from homology"/>
<keyword evidence="2 4" id="KW-0378">Hydrolase</keyword>
<name>A0ABT1ML74_9BACT</name>
<comment type="caution">
    <text evidence="4">The sequence shown here is derived from an EMBL/GenBank/DDBJ whole genome shotgun (WGS) entry which is preliminary data.</text>
</comment>
<dbReference type="GO" id="GO:0016787">
    <property type="term" value="F:hydrolase activity"/>
    <property type="evidence" value="ECO:0007669"/>
    <property type="project" value="UniProtKB-KW"/>
</dbReference>
<dbReference type="Proteomes" id="UP001205603">
    <property type="component" value="Unassembled WGS sequence"/>
</dbReference>
<organism evidence="4 5">
    <name type="scientific">Coprobacter tertius</name>
    <dbReference type="NCBI Taxonomy" id="2944915"/>
    <lineage>
        <taxon>Bacteria</taxon>
        <taxon>Pseudomonadati</taxon>
        <taxon>Bacteroidota</taxon>
        <taxon>Bacteroidia</taxon>
        <taxon>Bacteroidales</taxon>
        <taxon>Barnesiellaceae</taxon>
        <taxon>Coprobacter</taxon>
    </lineage>
</organism>
<protein>
    <submittedName>
        <fullName evidence="4">Choloylglycine hydrolase family protein</fullName>
    </submittedName>
</protein>
<comment type="similarity">
    <text evidence="1">Belongs to the peptidase C59 family.</text>
</comment>
<evidence type="ECO:0000259" key="3">
    <source>
        <dbReference type="Pfam" id="PF02275"/>
    </source>
</evidence>
<dbReference type="PANTHER" id="PTHR35527">
    <property type="entry name" value="CHOLOYLGLYCINE HYDROLASE"/>
    <property type="match status" value="1"/>
</dbReference>
<dbReference type="CDD" id="cd00542">
    <property type="entry name" value="Ntn_PVA"/>
    <property type="match status" value="1"/>
</dbReference>
<gene>
    <name evidence="4" type="ORF">NMU02_10105</name>
</gene>
<keyword evidence="5" id="KW-1185">Reference proteome</keyword>
<dbReference type="SUPFAM" id="SSF56235">
    <property type="entry name" value="N-terminal nucleophile aminohydrolases (Ntn hydrolases)"/>
    <property type="match status" value="1"/>
</dbReference>
<dbReference type="InterPro" id="IPR029055">
    <property type="entry name" value="Ntn_hydrolases_N"/>
</dbReference>
<sequence length="357" mass="39278">MKKYLLSAIFLAGSIIKVSSCTGISLSPKDGSHILARTIEWGESVLPSEYVVIPEGVSLTSYTPSGINGLNYHTVHNIIGLSVVQKEFIVEGLNDAGLSAGLFYFPRYGSYETYNPAKNERTLSDLQVVSWILSRFETIDEVKAALPEVCIVSIQKPGLSSTVHWRIADKTGRQVVLEIENGTPHFYENKIGVLTNSPGFPWQITNLNNYVNLYPGGTPAQNLSGITLTSFGAGSGFLGIPGDVTPPSRFVRAAFYKASAPQLDTAGETVLQCFHILNNFDIPIGIEHPVGKSPDIPSATQWTSVSDLSNLKIYYKTSYNNSIRCIDMKEIDFAKIKYQSHPLDRETVQPIERIKIE</sequence>
<evidence type="ECO:0000313" key="4">
    <source>
        <dbReference type="EMBL" id="MCP9612443.1"/>
    </source>
</evidence>
<evidence type="ECO:0000256" key="2">
    <source>
        <dbReference type="ARBA" id="ARBA00022801"/>
    </source>
</evidence>
<dbReference type="InterPro" id="IPR029132">
    <property type="entry name" value="CBAH/NAAA_C"/>
</dbReference>
<evidence type="ECO:0000256" key="1">
    <source>
        <dbReference type="ARBA" id="ARBA00006625"/>
    </source>
</evidence>
<dbReference type="Pfam" id="PF02275">
    <property type="entry name" value="CBAH"/>
    <property type="match status" value="1"/>
</dbReference>